<keyword evidence="7" id="KW-0418">Kinase</keyword>
<keyword evidence="9" id="KW-0460">Magnesium</keyword>
<dbReference type="SUPFAM" id="SSF56112">
    <property type="entry name" value="Protein kinase-like (PK-like)"/>
    <property type="match status" value="1"/>
</dbReference>
<evidence type="ECO:0000256" key="5">
    <source>
        <dbReference type="ARBA" id="ARBA00022723"/>
    </source>
</evidence>
<comment type="catalytic activity">
    <reaction evidence="10">
        <text>L-threonyl-[protein] + ATP = O-phospho-L-threonyl-[protein] + ADP + H(+)</text>
        <dbReference type="Rhea" id="RHEA:46608"/>
        <dbReference type="Rhea" id="RHEA-COMP:11060"/>
        <dbReference type="Rhea" id="RHEA-COMP:11605"/>
        <dbReference type="ChEBI" id="CHEBI:15378"/>
        <dbReference type="ChEBI" id="CHEBI:30013"/>
        <dbReference type="ChEBI" id="CHEBI:30616"/>
        <dbReference type="ChEBI" id="CHEBI:61977"/>
        <dbReference type="ChEBI" id="CHEBI:456216"/>
        <dbReference type="EC" id="2.7.11.1"/>
    </reaction>
</comment>
<dbReference type="Proteomes" id="UP000271098">
    <property type="component" value="Unassembled WGS sequence"/>
</dbReference>
<dbReference type="InterPro" id="IPR000687">
    <property type="entry name" value="RIO_kinase"/>
</dbReference>
<dbReference type="GO" id="GO:0004674">
    <property type="term" value="F:protein serine/threonine kinase activity"/>
    <property type="evidence" value="ECO:0007669"/>
    <property type="project" value="UniProtKB-KW"/>
</dbReference>
<dbReference type="InterPro" id="IPR051272">
    <property type="entry name" value="RIO-type_Ser/Thr_kinase"/>
</dbReference>
<reference evidence="15" key="1">
    <citation type="submission" date="2016-06" db="UniProtKB">
        <authorList>
            <consortium name="WormBaseParasite"/>
        </authorList>
    </citation>
    <scope>IDENTIFICATION</scope>
</reference>
<dbReference type="InterPro" id="IPR011009">
    <property type="entry name" value="Kinase-like_dom_sf"/>
</dbReference>
<dbReference type="GO" id="GO:0005524">
    <property type="term" value="F:ATP binding"/>
    <property type="evidence" value="ECO:0007669"/>
    <property type="project" value="UniProtKB-KW"/>
</dbReference>
<dbReference type="SMART" id="SM00090">
    <property type="entry name" value="RIO"/>
    <property type="match status" value="1"/>
</dbReference>
<evidence type="ECO:0000259" key="12">
    <source>
        <dbReference type="SMART" id="SM00090"/>
    </source>
</evidence>
<evidence type="ECO:0000256" key="11">
    <source>
        <dbReference type="ARBA" id="ARBA00048679"/>
    </source>
</evidence>
<dbReference type="GO" id="GO:0046872">
    <property type="term" value="F:metal ion binding"/>
    <property type="evidence" value="ECO:0007669"/>
    <property type="project" value="UniProtKB-KW"/>
</dbReference>
<comment type="catalytic activity">
    <reaction evidence="11">
        <text>L-seryl-[protein] + ATP = O-phospho-L-seryl-[protein] + ADP + H(+)</text>
        <dbReference type="Rhea" id="RHEA:17989"/>
        <dbReference type="Rhea" id="RHEA-COMP:9863"/>
        <dbReference type="Rhea" id="RHEA-COMP:11604"/>
        <dbReference type="ChEBI" id="CHEBI:15378"/>
        <dbReference type="ChEBI" id="CHEBI:29999"/>
        <dbReference type="ChEBI" id="CHEBI:30616"/>
        <dbReference type="ChEBI" id="CHEBI:83421"/>
        <dbReference type="ChEBI" id="CHEBI:456216"/>
        <dbReference type="EC" id="2.7.11.1"/>
    </reaction>
</comment>
<dbReference type="AlphaFoldDB" id="A0A183EMA7"/>
<evidence type="ECO:0000256" key="8">
    <source>
        <dbReference type="ARBA" id="ARBA00022840"/>
    </source>
</evidence>
<protein>
    <recommendedName>
        <fullName evidence="2">non-specific serine/threonine protein kinase</fullName>
        <ecNumber evidence="2">2.7.11.1</ecNumber>
    </recommendedName>
</protein>
<dbReference type="EC" id="2.7.11.1" evidence="2"/>
<evidence type="ECO:0000313" key="13">
    <source>
        <dbReference type="EMBL" id="VDN39469.1"/>
    </source>
</evidence>
<evidence type="ECO:0000256" key="9">
    <source>
        <dbReference type="ARBA" id="ARBA00022842"/>
    </source>
</evidence>
<evidence type="ECO:0000256" key="4">
    <source>
        <dbReference type="ARBA" id="ARBA00022679"/>
    </source>
</evidence>
<reference evidence="13 14" key="2">
    <citation type="submission" date="2018-11" db="EMBL/GenBank/DDBJ databases">
        <authorList>
            <consortium name="Pathogen Informatics"/>
        </authorList>
    </citation>
    <scope>NUCLEOTIDE SEQUENCE [LARGE SCALE GENOMIC DNA]</scope>
</reference>
<comment type="similarity">
    <text evidence="1">Belongs to the protein kinase superfamily. RIO-type Ser/Thr kinase family.</text>
</comment>
<evidence type="ECO:0000256" key="7">
    <source>
        <dbReference type="ARBA" id="ARBA00022777"/>
    </source>
</evidence>
<keyword evidence="14" id="KW-1185">Reference proteome</keyword>
<keyword evidence="6" id="KW-0547">Nucleotide-binding</keyword>
<keyword evidence="3" id="KW-0723">Serine/threonine-protein kinase</keyword>
<keyword evidence="5" id="KW-0479">Metal-binding</keyword>
<dbReference type="EMBL" id="UYRT01094231">
    <property type="protein sequence ID" value="VDN39469.1"/>
    <property type="molecule type" value="Genomic_DNA"/>
</dbReference>
<dbReference type="OrthoDB" id="205248at2759"/>
<dbReference type="PANTHER" id="PTHR45723">
    <property type="entry name" value="SERINE/THREONINE-PROTEIN KINASE RIO1"/>
    <property type="match status" value="1"/>
</dbReference>
<organism evidence="15">
    <name type="scientific">Gongylonema pulchrum</name>
    <dbReference type="NCBI Taxonomy" id="637853"/>
    <lineage>
        <taxon>Eukaryota</taxon>
        <taxon>Metazoa</taxon>
        <taxon>Ecdysozoa</taxon>
        <taxon>Nematoda</taxon>
        <taxon>Chromadorea</taxon>
        <taxon>Rhabditida</taxon>
        <taxon>Spirurina</taxon>
        <taxon>Spiruromorpha</taxon>
        <taxon>Spiruroidea</taxon>
        <taxon>Gongylonematidae</taxon>
        <taxon>Gongylonema</taxon>
    </lineage>
</organism>
<evidence type="ECO:0000256" key="2">
    <source>
        <dbReference type="ARBA" id="ARBA00012513"/>
    </source>
</evidence>
<keyword evidence="8" id="KW-0067">ATP-binding</keyword>
<evidence type="ECO:0000313" key="14">
    <source>
        <dbReference type="Proteomes" id="UP000271098"/>
    </source>
</evidence>
<evidence type="ECO:0000256" key="1">
    <source>
        <dbReference type="ARBA" id="ARBA00009196"/>
    </source>
</evidence>
<dbReference type="InterPro" id="IPR018934">
    <property type="entry name" value="RIO_dom"/>
</dbReference>
<feature type="domain" description="RIO kinase" evidence="12">
    <location>
        <begin position="2"/>
        <end position="127"/>
    </location>
</feature>
<evidence type="ECO:0000256" key="10">
    <source>
        <dbReference type="ARBA" id="ARBA00047899"/>
    </source>
</evidence>
<evidence type="ECO:0000313" key="15">
    <source>
        <dbReference type="WBParaSite" id="GPUH_0002212501-mRNA-1"/>
    </source>
</evidence>
<sequence length="138" mass="16439">MVDEYCALKVYKMTLSQFKNRSEYVQDDYRFKNPRRVLRVWAEKEFTNLNRMVRGGVKCPEPIRLRKHIMIMSFIGSDGIAARKLKDVEWNDPEIIHDAFLQVKTVRAFFFFCIFFEELKLFRGFADATVRHSCSFPP</sequence>
<accession>A0A183EMA7</accession>
<proteinExistence type="inferred from homology"/>
<dbReference type="Pfam" id="PF01163">
    <property type="entry name" value="RIO1"/>
    <property type="match status" value="1"/>
</dbReference>
<gene>
    <name evidence="13" type="ORF">GPUH_LOCUS22097</name>
</gene>
<evidence type="ECO:0000256" key="3">
    <source>
        <dbReference type="ARBA" id="ARBA00022527"/>
    </source>
</evidence>
<name>A0A183EMA7_9BILA</name>
<dbReference type="WBParaSite" id="GPUH_0002212501-mRNA-1">
    <property type="protein sequence ID" value="GPUH_0002212501-mRNA-1"/>
    <property type="gene ID" value="GPUH_0002212501"/>
</dbReference>
<dbReference type="Gene3D" id="3.30.200.20">
    <property type="entry name" value="Phosphorylase Kinase, domain 1"/>
    <property type="match status" value="1"/>
</dbReference>
<evidence type="ECO:0000256" key="6">
    <source>
        <dbReference type="ARBA" id="ARBA00022741"/>
    </source>
</evidence>
<keyword evidence="4" id="KW-0808">Transferase</keyword>